<evidence type="ECO:0000256" key="4">
    <source>
        <dbReference type="ARBA" id="ARBA00023136"/>
    </source>
</evidence>
<sequence length="188" mass="21369">MNVTEPVPAMIQRKITPAAHLPIKPQSEQKQRNINAAIVHWNAKQGYLSHLGYHNGRILIHEPGLYYIYAKTCFRFYYNLDSNSESVSGTDSSLDSLLEVQTLQGGVQLFQYVYNERLIHSSPVRVVLLMRSGSTQRWNQDTYHMCCQQQGGVFALRSGDGLYVNVSNSWMLDPDAEGSYFGTFRISE</sequence>
<dbReference type="PANTHER" id="PTHR11471:SF54">
    <property type="entry name" value="TNF SUPERFAMILY MEMBER 11"/>
    <property type="match status" value="1"/>
</dbReference>
<dbReference type="GO" id="GO:0006955">
    <property type="term" value="P:immune response"/>
    <property type="evidence" value="ECO:0007669"/>
    <property type="project" value="InterPro"/>
</dbReference>
<dbReference type="InterPro" id="IPR008983">
    <property type="entry name" value="Tumour_necrosis_fac-like_dom"/>
</dbReference>
<evidence type="ECO:0000256" key="1">
    <source>
        <dbReference type="ARBA" id="ARBA00004370"/>
    </source>
</evidence>
<feature type="domain" description="THD" evidence="5">
    <location>
        <begin position="17"/>
        <end position="186"/>
    </location>
</feature>
<dbReference type="PANTHER" id="PTHR11471">
    <property type="entry name" value="TUMOR NECROSIS FACTOR FAMILY MEMBER"/>
    <property type="match status" value="1"/>
</dbReference>
<comment type="subcellular location">
    <subcellularLocation>
        <location evidence="1">Membrane</location>
    </subcellularLocation>
</comment>
<keyword evidence="3" id="KW-0202">Cytokine</keyword>
<keyword evidence="6" id="KW-1185">Reference proteome</keyword>
<dbReference type="SUPFAM" id="SSF49842">
    <property type="entry name" value="TNF-like"/>
    <property type="match status" value="1"/>
</dbReference>
<gene>
    <name evidence="7" type="primary">LOC115818482</name>
</gene>
<name>A0A6J2W0P9_CHACN</name>
<comment type="similarity">
    <text evidence="2">Belongs to the tumor necrosis factor family.</text>
</comment>
<dbReference type="GeneID" id="115818482"/>
<evidence type="ECO:0000256" key="2">
    <source>
        <dbReference type="ARBA" id="ARBA00008670"/>
    </source>
</evidence>
<dbReference type="GO" id="GO:0005615">
    <property type="term" value="C:extracellular space"/>
    <property type="evidence" value="ECO:0007669"/>
    <property type="project" value="UniProtKB-KW"/>
</dbReference>
<dbReference type="InterPro" id="IPR006052">
    <property type="entry name" value="TNF_dom"/>
</dbReference>
<accession>A0A6J2W0P9</accession>
<reference evidence="7" key="1">
    <citation type="submission" date="2025-08" db="UniProtKB">
        <authorList>
            <consortium name="RefSeq"/>
        </authorList>
    </citation>
    <scope>IDENTIFICATION</scope>
</reference>
<dbReference type="Proteomes" id="UP000504632">
    <property type="component" value="Chromosome 8"/>
</dbReference>
<dbReference type="AlphaFoldDB" id="A0A6J2W0P9"/>
<evidence type="ECO:0000259" key="5">
    <source>
        <dbReference type="PROSITE" id="PS50049"/>
    </source>
</evidence>
<organism evidence="6 7">
    <name type="scientific">Chanos chanos</name>
    <name type="common">Milkfish</name>
    <name type="synonym">Mugil chanos</name>
    <dbReference type="NCBI Taxonomy" id="29144"/>
    <lineage>
        <taxon>Eukaryota</taxon>
        <taxon>Metazoa</taxon>
        <taxon>Chordata</taxon>
        <taxon>Craniata</taxon>
        <taxon>Vertebrata</taxon>
        <taxon>Euteleostomi</taxon>
        <taxon>Actinopterygii</taxon>
        <taxon>Neopterygii</taxon>
        <taxon>Teleostei</taxon>
        <taxon>Ostariophysi</taxon>
        <taxon>Gonorynchiformes</taxon>
        <taxon>Chanidae</taxon>
        <taxon>Chanos</taxon>
    </lineage>
</organism>
<dbReference type="SMART" id="SM00207">
    <property type="entry name" value="TNF"/>
    <property type="match status" value="1"/>
</dbReference>
<dbReference type="GO" id="GO:0005125">
    <property type="term" value="F:cytokine activity"/>
    <property type="evidence" value="ECO:0007669"/>
    <property type="project" value="UniProtKB-KW"/>
</dbReference>
<dbReference type="GO" id="GO:0005164">
    <property type="term" value="F:tumor necrosis factor receptor binding"/>
    <property type="evidence" value="ECO:0007669"/>
    <property type="project" value="InterPro"/>
</dbReference>
<dbReference type="Gene3D" id="2.60.120.40">
    <property type="match status" value="1"/>
</dbReference>
<proteinExistence type="inferred from homology"/>
<dbReference type="GO" id="GO:0016020">
    <property type="term" value="C:membrane"/>
    <property type="evidence" value="ECO:0007669"/>
    <property type="project" value="UniProtKB-SubCell"/>
</dbReference>
<evidence type="ECO:0000256" key="3">
    <source>
        <dbReference type="ARBA" id="ARBA00022514"/>
    </source>
</evidence>
<keyword evidence="4" id="KW-0472">Membrane</keyword>
<evidence type="ECO:0000313" key="7">
    <source>
        <dbReference type="RefSeq" id="XP_030637719.1"/>
    </source>
</evidence>
<evidence type="ECO:0000313" key="6">
    <source>
        <dbReference type="Proteomes" id="UP000504632"/>
    </source>
</evidence>
<dbReference type="PROSITE" id="PS50049">
    <property type="entry name" value="THD_2"/>
    <property type="match status" value="1"/>
</dbReference>
<protein>
    <submittedName>
        <fullName evidence="7">Tumor necrosis factor ligand superfamily member 10-like</fullName>
    </submittedName>
</protein>
<dbReference type="OrthoDB" id="8783336at2759"/>
<dbReference type="RefSeq" id="XP_030637719.1">
    <property type="nucleotide sequence ID" value="XM_030781859.1"/>
</dbReference>
<dbReference type="InParanoid" id="A0A6J2W0P9"/>
<dbReference type="Pfam" id="PF00229">
    <property type="entry name" value="TNF"/>
    <property type="match status" value="1"/>
</dbReference>